<keyword evidence="2" id="KW-0472">Membrane</keyword>
<accession>A0A0V8RU22</accession>
<keyword evidence="2" id="KW-0812">Transmembrane</keyword>
<evidence type="ECO:0008006" key="5">
    <source>
        <dbReference type="Google" id="ProtNLM"/>
    </source>
</evidence>
<dbReference type="Gene3D" id="3.40.190.10">
    <property type="entry name" value="Periplasmic binding protein-like II"/>
    <property type="match status" value="2"/>
</dbReference>
<organism evidence="3 4">
    <name type="scientific">Pyrodictium occultum</name>
    <dbReference type="NCBI Taxonomy" id="2309"/>
    <lineage>
        <taxon>Archaea</taxon>
        <taxon>Thermoproteota</taxon>
        <taxon>Thermoprotei</taxon>
        <taxon>Desulfurococcales</taxon>
        <taxon>Pyrodictiaceae</taxon>
        <taxon>Pyrodictium</taxon>
    </lineage>
</organism>
<dbReference type="AlphaFoldDB" id="A0A0V8RU22"/>
<dbReference type="NCBIfam" id="TIGR01254">
    <property type="entry name" value="sfuA"/>
    <property type="match status" value="1"/>
</dbReference>
<dbReference type="GO" id="GO:0030976">
    <property type="term" value="F:thiamine pyrophosphate binding"/>
    <property type="evidence" value="ECO:0007669"/>
    <property type="project" value="TreeGrafter"/>
</dbReference>
<dbReference type="RefSeq" id="WP_168371203.1">
    <property type="nucleotide sequence ID" value="NZ_LNTB01000001.1"/>
</dbReference>
<evidence type="ECO:0000256" key="1">
    <source>
        <dbReference type="ARBA" id="ARBA00022729"/>
    </source>
</evidence>
<dbReference type="STRING" id="2309.CF15_01635"/>
<dbReference type="EMBL" id="LNTB01000001">
    <property type="protein sequence ID" value="KSW11564.1"/>
    <property type="molecule type" value="Genomic_DNA"/>
</dbReference>
<evidence type="ECO:0000313" key="4">
    <source>
        <dbReference type="Proteomes" id="UP000053352"/>
    </source>
</evidence>
<dbReference type="InterPro" id="IPR006059">
    <property type="entry name" value="SBP"/>
</dbReference>
<dbReference type="InterPro" id="IPR005948">
    <property type="entry name" value="ThiB-like"/>
</dbReference>
<keyword evidence="1" id="KW-0732">Signal</keyword>
<dbReference type="SUPFAM" id="SSF53850">
    <property type="entry name" value="Periplasmic binding protein-like II"/>
    <property type="match status" value="1"/>
</dbReference>
<dbReference type="GO" id="GO:0030975">
    <property type="term" value="F:thiamine binding"/>
    <property type="evidence" value="ECO:0007669"/>
    <property type="project" value="InterPro"/>
</dbReference>
<keyword evidence="2" id="KW-1133">Transmembrane helix</keyword>
<dbReference type="OrthoDB" id="130870at2157"/>
<reference evidence="3 4" key="1">
    <citation type="submission" date="2015-11" db="EMBL/GenBank/DDBJ databases">
        <title>Genome sequence of Pyrodictium occultum PL-19, a marine hyperthermophilic archaeon isolated from Volcano, Italy.</title>
        <authorList>
            <person name="Utturkar S."/>
            <person name="Huber H."/>
            <person name="Leptihn S."/>
            <person name="Brown S."/>
            <person name="Stetter K.O."/>
            <person name="Podar M."/>
        </authorList>
    </citation>
    <scope>NUCLEOTIDE SEQUENCE [LARGE SCALE GENOMIC DNA]</scope>
    <source>
        <strain evidence="3 4">PL-19</strain>
    </source>
</reference>
<dbReference type="PANTHER" id="PTHR30006">
    <property type="entry name" value="THIAMINE-BINDING PERIPLASMIC PROTEIN-RELATED"/>
    <property type="match status" value="1"/>
</dbReference>
<name>A0A0V8RU22_PYROC</name>
<dbReference type="Pfam" id="PF01547">
    <property type="entry name" value="SBP_bac_1"/>
    <property type="match status" value="1"/>
</dbReference>
<dbReference type="PANTHER" id="PTHR30006:SF2">
    <property type="entry name" value="ABC TRANSPORTER SUBSTRATE-BINDING PROTEIN"/>
    <property type="match status" value="1"/>
</dbReference>
<dbReference type="Proteomes" id="UP000053352">
    <property type="component" value="Unassembled WGS sequence"/>
</dbReference>
<sequence>MEHPAEGGAAMASRSLYLIAGAVLVAAIIAAAYYAASSREAGTAAKTVTVTTTATVTRTVTRTVATGATGTWATAAGTATTKPARELLVYVYEDFMAWGEDPKLFDKLVENFTRETGIKVVLRKFKGARSMVAQVIAEKRVGARTADVVVGVDPLLLSELKARGLVECYASPQAPAQLVRALDPEGCATPVDYGLIALVYDPSRLNETEKAMLRDGVTLDELVKLAPRLVVEDPTQSSTGLNFLLYTIAVSRMEGRDWKQLWKQLKSRGVMVAPSWGDAYDEFYREGSPRAIVVSYGTDPAYSAWYNARKGRGEKPSIEATVLVANGSRVGWVQVEGAAVIKGAPLEEARRFVDWLLSHEVQDRIPTSQWMMPVRGDARLPGFYRYAMGLGSVDTLANTGLRAGPGELEEWLRDWLLIMSG</sequence>
<protein>
    <recommendedName>
        <fullName evidence="5">ABC transporter substrate-binding protein</fullName>
    </recommendedName>
</protein>
<gene>
    <name evidence="3" type="ORF">CF15_01635</name>
</gene>
<dbReference type="GO" id="GO:0015888">
    <property type="term" value="P:thiamine transport"/>
    <property type="evidence" value="ECO:0007669"/>
    <property type="project" value="InterPro"/>
</dbReference>
<evidence type="ECO:0000256" key="2">
    <source>
        <dbReference type="SAM" id="Phobius"/>
    </source>
</evidence>
<keyword evidence="4" id="KW-1185">Reference proteome</keyword>
<comment type="caution">
    <text evidence="3">The sequence shown here is derived from an EMBL/GenBank/DDBJ whole genome shotgun (WGS) entry which is preliminary data.</text>
</comment>
<feature type="transmembrane region" description="Helical" evidence="2">
    <location>
        <begin position="16"/>
        <end position="36"/>
    </location>
</feature>
<evidence type="ECO:0000313" key="3">
    <source>
        <dbReference type="EMBL" id="KSW11564.1"/>
    </source>
</evidence>
<proteinExistence type="predicted"/>